<name>A0A151X396_9HYME</name>
<evidence type="ECO:0000313" key="20">
    <source>
        <dbReference type="Proteomes" id="UP000075809"/>
    </source>
</evidence>
<keyword evidence="16" id="KW-0739">Sodium transport</keyword>
<feature type="transmembrane region" description="Helical" evidence="17">
    <location>
        <begin position="164"/>
        <end position="183"/>
    </location>
</feature>
<keyword evidence="20" id="KW-1185">Reference proteome</keyword>
<evidence type="ECO:0000256" key="8">
    <source>
        <dbReference type="ARBA" id="ARBA00022729"/>
    </source>
</evidence>
<evidence type="ECO:0000259" key="18">
    <source>
        <dbReference type="Pfam" id="PF01699"/>
    </source>
</evidence>
<evidence type="ECO:0000256" key="5">
    <source>
        <dbReference type="ARBA" id="ARBA00022538"/>
    </source>
</evidence>
<comment type="similarity">
    <text evidence="2">Belongs to the Ca(2+):cation antiporter (CaCA) (TC 2.A.19) family. SLC24A subfamily.</text>
</comment>
<feature type="transmembrane region" description="Helical" evidence="17">
    <location>
        <begin position="451"/>
        <end position="468"/>
    </location>
</feature>
<evidence type="ECO:0000256" key="10">
    <source>
        <dbReference type="ARBA" id="ARBA00022847"/>
    </source>
</evidence>
<feature type="transmembrane region" description="Helical" evidence="17">
    <location>
        <begin position="416"/>
        <end position="439"/>
    </location>
</feature>
<evidence type="ECO:0000256" key="9">
    <source>
        <dbReference type="ARBA" id="ARBA00022837"/>
    </source>
</evidence>
<keyword evidence="9" id="KW-0106">Calcium</keyword>
<dbReference type="Gene3D" id="1.20.1420.30">
    <property type="entry name" value="NCX, central ion-binding region"/>
    <property type="match status" value="2"/>
</dbReference>
<dbReference type="NCBIfam" id="TIGR00367">
    <property type="entry name" value="calcium/sodium antiporter"/>
    <property type="match status" value="1"/>
</dbReference>
<feature type="transmembrane region" description="Helical" evidence="17">
    <location>
        <begin position="308"/>
        <end position="332"/>
    </location>
</feature>
<accession>A0A151X396</accession>
<proteinExistence type="inferred from homology"/>
<dbReference type="GO" id="GO:0015293">
    <property type="term" value="F:symporter activity"/>
    <property type="evidence" value="ECO:0007669"/>
    <property type="project" value="UniProtKB-KW"/>
</dbReference>
<evidence type="ECO:0000256" key="15">
    <source>
        <dbReference type="ARBA" id="ARBA00023136"/>
    </source>
</evidence>
<evidence type="ECO:0000256" key="2">
    <source>
        <dbReference type="ARBA" id="ARBA00005364"/>
    </source>
</evidence>
<evidence type="ECO:0000256" key="3">
    <source>
        <dbReference type="ARBA" id="ARBA00022448"/>
    </source>
</evidence>
<keyword evidence="11" id="KW-0630">Potassium</keyword>
<dbReference type="FunFam" id="1.20.1420.30:FF:000009">
    <property type="entry name" value="sodium/potassium/calcium exchanger 5 isoform X2"/>
    <property type="match status" value="1"/>
</dbReference>
<evidence type="ECO:0000256" key="7">
    <source>
        <dbReference type="ARBA" id="ARBA00022692"/>
    </source>
</evidence>
<evidence type="ECO:0000256" key="14">
    <source>
        <dbReference type="ARBA" id="ARBA00023065"/>
    </source>
</evidence>
<keyword evidence="8" id="KW-0732">Signal</keyword>
<feature type="transmembrane region" description="Helical" evidence="17">
    <location>
        <begin position="488"/>
        <end position="510"/>
    </location>
</feature>
<dbReference type="AlphaFoldDB" id="A0A151X396"/>
<dbReference type="GO" id="GO:0005886">
    <property type="term" value="C:plasma membrane"/>
    <property type="evidence" value="ECO:0007669"/>
    <property type="project" value="TreeGrafter"/>
</dbReference>
<evidence type="ECO:0000256" key="17">
    <source>
        <dbReference type="SAM" id="Phobius"/>
    </source>
</evidence>
<evidence type="ECO:0000256" key="13">
    <source>
        <dbReference type="ARBA" id="ARBA00023053"/>
    </source>
</evidence>
<dbReference type="FunFam" id="1.20.1420.30:FF:000004">
    <property type="entry name" value="Sodium/potassium/calcium exchanger 2 isoform 1"/>
    <property type="match status" value="1"/>
</dbReference>
<feature type="transmembrane region" description="Helical" evidence="17">
    <location>
        <begin position="189"/>
        <end position="208"/>
    </location>
</feature>
<feature type="transmembrane region" description="Helical" evidence="17">
    <location>
        <begin position="129"/>
        <end position="152"/>
    </location>
</feature>
<feature type="transmembrane region" description="Helical" evidence="17">
    <location>
        <begin position="100"/>
        <end position="123"/>
    </location>
</feature>
<gene>
    <name evidence="19" type="ORF">ALC60_06226</name>
</gene>
<evidence type="ECO:0000256" key="1">
    <source>
        <dbReference type="ARBA" id="ARBA00004141"/>
    </source>
</evidence>
<dbReference type="InterPro" id="IPR044880">
    <property type="entry name" value="NCX_ion-bd_dom_sf"/>
</dbReference>
<feature type="transmembrane region" description="Helical" evidence="17">
    <location>
        <begin position="58"/>
        <end position="79"/>
    </location>
</feature>
<feature type="domain" description="Sodium/calcium exchanger membrane region" evidence="18">
    <location>
        <begin position="381"/>
        <end position="533"/>
    </location>
</feature>
<dbReference type="InterPro" id="IPR004837">
    <property type="entry name" value="NaCa_Exmemb"/>
</dbReference>
<sequence>MGLLSDSTTNAGHAADWQGRRLLQTSEFEQPGNDSYNCTPPAIKEFPPDGLTRQQRQAGFIIIHFVIAIYLFLLLAIICDDYFVPSIKKICEKLDVTEDVAGATVMAVASSSPELFINVIGTFVTEGDLGVGTIVGSAVFNMLAVPACCALFAHEILHLEWWPISRDTLAYAFTILLLILTLWDGRIEWYEALILVACYVLYILAMCFNRRINNFLNQITARRKKYRNICEQSPLLPNHLVKETEISGFSSSDQDESACIAIFVLHIMLVELQQQPSTVCCFSNIGRNVSENKQALHYDIMMARYAPFLLHFCCYIMASPFGYLGIVIKYLYCLFSDDIVNITTWPSSTCKKIWWVITWPINVALLLTIPDCRRRKLKSWYLFTFIMCVMWIGISSYIIGWVITIIGDTFRIPDSIMGLTFLAAGMSVPEAVSSVIVANQGYGAMGISNSIGSNVFDVLLCLGLPWFIKATLSPKVPGQYYIQINSQGLVYSSVSLLSTLILLYGALFINKFTLSRTVGIACLVMYAIFLIFASIVELNTFFVVNLPICID</sequence>
<evidence type="ECO:0000256" key="12">
    <source>
        <dbReference type="ARBA" id="ARBA00022989"/>
    </source>
</evidence>
<reference evidence="19 20" key="1">
    <citation type="submission" date="2015-09" db="EMBL/GenBank/DDBJ databases">
        <title>Trachymyrmex zeteki WGS genome.</title>
        <authorList>
            <person name="Nygaard S."/>
            <person name="Hu H."/>
            <person name="Boomsma J."/>
            <person name="Zhang G."/>
        </authorList>
    </citation>
    <scope>NUCLEOTIDE SEQUENCE [LARGE SCALE GENOMIC DNA]</scope>
    <source>
        <strain evidence="19">Tzet28-1</strain>
        <tissue evidence="19">Whole body</tissue>
    </source>
</reference>
<keyword evidence="10" id="KW-0769">Symport</keyword>
<dbReference type="GO" id="GO:0005262">
    <property type="term" value="F:calcium channel activity"/>
    <property type="evidence" value="ECO:0007669"/>
    <property type="project" value="TreeGrafter"/>
</dbReference>
<dbReference type="GO" id="GO:0006874">
    <property type="term" value="P:intracellular calcium ion homeostasis"/>
    <property type="evidence" value="ECO:0007669"/>
    <property type="project" value="TreeGrafter"/>
</dbReference>
<dbReference type="Pfam" id="PF01699">
    <property type="entry name" value="Na_Ca_ex"/>
    <property type="match status" value="2"/>
</dbReference>
<keyword evidence="14" id="KW-0406">Ion transport</keyword>
<dbReference type="Proteomes" id="UP000075809">
    <property type="component" value="Unassembled WGS sequence"/>
</dbReference>
<dbReference type="InterPro" id="IPR004481">
    <property type="entry name" value="K/Na/Ca-exchanger"/>
</dbReference>
<dbReference type="GO" id="GO:0008273">
    <property type="term" value="F:calcium, potassium:sodium antiporter activity"/>
    <property type="evidence" value="ECO:0007669"/>
    <property type="project" value="TreeGrafter"/>
</dbReference>
<evidence type="ECO:0000256" key="4">
    <source>
        <dbReference type="ARBA" id="ARBA00022449"/>
    </source>
</evidence>
<comment type="subcellular location">
    <subcellularLocation>
        <location evidence="1">Membrane</location>
        <topology evidence="1">Multi-pass membrane protein</topology>
    </subcellularLocation>
</comment>
<feature type="transmembrane region" description="Helical" evidence="17">
    <location>
        <begin position="517"/>
        <end position="536"/>
    </location>
</feature>
<keyword evidence="15 17" id="KW-0472">Membrane</keyword>
<evidence type="ECO:0000313" key="19">
    <source>
        <dbReference type="EMBL" id="KYQ54885.1"/>
    </source>
</evidence>
<feature type="transmembrane region" description="Helical" evidence="17">
    <location>
        <begin position="381"/>
        <end position="404"/>
    </location>
</feature>
<keyword evidence="6" id="KW-0109">Calcium transport</keyword>
<dbReference type="STRING" id="64791.A0A151X396"/>
<keyword evidence="7 17" id="KW-0812">Transmembrane</keyword>
<keyword evidence="5" id="KW-0633">Potassium transport</keyword>
<organism evidence="19 20">
    <name type="scientific">Mycetomoellerius zeteki</name>
    <dbReference type="NCBI Taxonomy" id="64791"/>
    <lineage>
        <taxon>Eukaryota</taxon>
        <taxon>Metazoa</taxon>
        <taxon>Ecdysozoa</taxon>
        <taxon>Arthropoda</taxon>
        <taxon>Hexapoda</taxon>
        <taxon>Insecta</taxon>
        <taxon>Pterygota</taxon>
        <taxon>Neoptera</taxon>
        <taxon>Endopterygota</taxon>
        <taxon>Hymenoptera</taxon>
        <taxon>Apocrita</taxon>
        <taxon>Aculeata</taxon>
        <taxon>Formicoidea</taxon>
        <taxon>Formicidae</taxon>
        <taxon>Myrmicinae</taxon>
        <taxon>Mycetomoellerius</taxon>
    </lineage>
</organism>
<evidence type="ECO:0000256" key="11">
    <source>
        <dbReference type="ARBA" id="ARBA00022958"/>
    </source>
</evidence>
<protein>
    <submittedName>
        <fullName evidence="19">Sodium/potassium/calcium exchanger 5</fullName>
    </submittedName>
</protein>
<keyword evidence="12 17" id="KW-1133">Transmembrane helix</keyword>
<keyword evidence="13" id="KW-0915">Sodium</keyword>
<evidence type="ECO:0000256" key="6">
    <source>
        <dbReference type="ARBA" id="ARBA00022568"/>
    </source>
</evidence>
<dbReference type="EMBL" id="KQ982562">
    <property type="protein sequence ID" value="KYQ54885.1"/>
    <property type="molecule type" value="Genomic_DNA"/>
</dbReference>
<feature type="domain" description="Sodium/calcium exchanger membrane region" evidence="18">
    <location>
        <begin position="65"/>
        <end position="206"/>
    </location>
</feature>
<keyword evidence="4" id="KW-0050">Antiport</keyword>
<dbReference type="PANTHER" id="PTHR10846">
    <property type="entry name" value="SODIUM/POTASSIUM/CALCIUM EXCHANGER"/>
    <property type="match status" value="1"/>
</dbReference>
<dbReference type="PANTHER" id="PTHR10846:SF73">
    <property type="entry name" value="SODIUM_CALCIUM EXCHANGER MEMBRANE REGION DOMAIN-CONTAINING PROTEIN"/>
    <property type="match status" value="1"/>
</dbReference>
<feature type="transmembrane region" description="Helical" evidence="17">
    <location>
        <begin position="352"/>
        <end position="369"/>
    </location>
</feature>
<evidence type="ECO:0000256" key="16">
    <source>
        <dbReference type="ARBA" id="ARBA00023201"/>
    </source>
</evidence>
<keyword evidence="3" id="KW-0813">Transport</keyword>